<reference evidence="3" key="1">
    <citation type="submission" date="2016-10" db="EMBL/GenBank/DDBJ databases">
        <authorList>
            <person name="Varghese N."/>
            <person name="Submissions S."/>
        </authorList>
    </citation>
    <scope>NUCLEOTIDE SEQUENCE [LARGE SCALE GENOMIC DNA]</scope>
    <source>
        <strain evidence="3">DSM 44260</strain>
    </source>
</reference>
<evidence type="ECO:0008006" key="4">
    <source>
        <dbReference type="Google" id="ProtNLM"/>
    </source>
</evidence>
<dbReference type="AlphaFoldDB" id="A0A1H9X2P6"/>
<organism evidence="2 3">
    <name type="scientific">Actinokineospora terrae</name>
    <dbReference type="NCBI Taxonomy" id="155974"/>
    <lineage>
        <taxon>Bacteria</taxon>
        <taxon>Bacillati</taxon>
        <taxon>Actinomycetota</taxon>
        <taxon>Actinomycetes</taxon>
        <taxon>Pseudonocardiales</taxon>
        <taxon>Pseudonocardiaceae</taxon>
        <taxon>Actinokineospora</taxon>
    </lineage>
</organism>
<proteinExistence type="predicted"/>
<protein>
    <recommendedName>
        <fullName evidence="4">Lipoprotein</fullName>
    </recommendedName>
</protein>
<name>A0A1H9X2P6_9PSEU</name>
<keyword evidence="3" id="KW-1185">Reference proteome</keyword>
<gene>
    <name evidence="2" type="ORF">SAMN04487818_112210</name>
</gene>
<keyword evidence="1" id="KW-0732">Signal</keyword>
<dbReference type="RefSeq" id="WP_092784390.1">
    <property type="nucleotide sequence ID" value="NZ_FOGI01000012.1"/>
</dbReference>
<feature type="chain" id="PRO_5039356320" description="Lipoprotein" evidence="1">
    <location>
        <begin position="36"/>
        <end position="354"/>
    </location>
</feature>
<dbReference type="Proteomes" id="UP000199051">
    <property type="component" value="Unassembled WGS sequence"/>
</dbReference>
<accession>A0A1H9X2P6</accession>
<feature type="signal peptide" evidence="1">
    <location>
        <begin position="1"/>
        <end position="35"/>
    </location>
</feature>
<dbReference type="EMBL" id="FOGI01000012">
    <property type="protein sequence ID" value="SES40478.1"/>
    <property type="molecule type" value="Genomic_DNA"/>
</dbReference>
<evidence type="ECO:0000313" key="2">
    <source>
        <dbReference type="EMBL" id="SES40478.1"/>
    </source>
</evidence>
<evidence type="ECO:0000313" key="3">
    <source>
        <dbReference type="Proteomes" id="UP000199051"/>
    </source>
</evidence>
<evidence type="ECO:0000256" key="1">
    <source>
        <dbReference type="SAM" id="SignalP"/>
    </source>
</evidence>
<sequence length="354" mass="36875">MSADDQTRRGTTARALPRWVVLAAVVAVASTACQADQVGAPTTASSTQPDVPAVAAKVLSGRCAGGWVVPDASAPVPLTDPATPPGGAVQADQGLVVVTVQGHDRAQVVVEGMKVDIVARRPAVVGALLPTPCETDDDGPSRVFGVDLNDDTPVPTGRYDDDGRETGYPYKVTAVERGEIRLVPSVATDDVEWRLRLLWTSDGRQGETVVDDGGAPFHTTGTTAVTGALCPDVAQGAWVDPTTSTTCATKLSSATDAGLVGRWVRKTQELAVAPDGTVTLSDREGDKTRGLTLRILSVVGTTATADVVRADHDLVRVGDRYTLTRSETELVVEGAFLDGVWCSPTTDYPAGCST</sequence>